<evidence type="ECO:0000256" key="1">
    <source>
        <dbReference type="ARBA" id="ARBA00007705"/>
    </source>
</evidence>
<evidence type="ECO:0000259" key="15">
    <source>
        <dbReference type="SMART" id="SM00475"/>
    </source>
</evidence>
<keyword evidence="2 13" id="KW-0808">Transferase</keyword>
<keyword evidence="3 13" id="KW-0548">Nucleotidyltransferase</keyword>
<dbReference type="RefSeq" id="WP_098042203.1">
    <property type="nucleotide sequence ID" value="NZ_PDEV01000001.1"/>
</dbReference>
<dbReference type="PROSITE" id="PS00447">
    <property type="entry name" value="DNA_POLYMERASE_A"/>
    <property type="match status" value="1"/>
</dbReference>
<dbReference type="Gene3D" id="1.10.150.20">
    <property type="entry name" value="5' to 3' exonuclease, C-terminal subdomain"/>
    <property type="match status" value="2"/>
</dbReference>
<evidence type="ECO:0000256" key="3">
    <source>
        <dbReference type="ARBA" id="ARBA00022695"/>
    </source>
</evidence>
<dbReference type="Pfam" id="PF02739">
    <property type="entry name" value="5_3_exonuc_N"/>
    <property type="match status" value="1"/>
</dbReference>
<dbReference type="NCBIfam" id="NF004397">
    <property type="entry name" value="PRK05755.1"/>
    <property type="match status" value="1"/>
</dbReference>
<comment type="function">
    <text evidence="11">In addition to polymerase activity, this DNA polymerase exhibits 3'-5' and 5'-3' exonuclease activity.</text>
</comment>
<dbReference type="SUPFAM" id="SSF56672">
    <property type="entry name" value="DNA/RNA polymerases"/>
    <property type="match status" value="1"/>
</dbReference>
<name>A0A2A8D6R1_9MICC</name>
<reference evidence="17" key="1">
    <citation type="submission" date="2017-10" db="EMBL/GenBank/DDBJ databases">
        <title>Kefir isolates.</title>
        <authorList>
            <person name="Kim Y."/>
            <person name="Blasche S."/>
        </authorList>
    </citation>
    <scope>NUCLEOTIDE SEQUENCE [LARGE SCALE GENOMIC DNA]</scope>
    <source>
        <strain evidence="17">OG2-2</strain>
    </source>
</reference>
<keyword evidence="13" id="KW-0378">Hydrolase</keyword>
<comment type="caution">
    <text evidence="17">The sequence shown here is derived from an EMBL/GenBank/DDBJ whole genome shotgun (WGS) entry which is preliminary data.</text>
</comment>
<dbReference type="GO" id="GO:0003887">
    <property type="term" value="F:DNA-directed DNA polymerase activity"/>
    <property type="evidence" value="ECO:0007669"/>
    <property type="project" value="UniProtKB-UniRule"/>
</dbReference>
<dbReference type="GO" id="GO:0003677">
    <property type="term" value="F:DNA binding"/>
    <property type="evidence" value="ECO:0007669"/>
    <property type="project" value="UniProtKB-UniRule"/>
</dbReference>
<feature type="domain" description="5'-3' exonuclease" evidence="15">
    <location>
        <begin position="5"/>
        <end position="275"/>
    </location>
</feature>
<keyword evidence="8 13" id="KW-0238">DNA-binding</keyword>
<dbReference type="SUPFAM" id="SSF47807">
    <property type="entry name" value="5' to 3' exonuclease, C-terminal subdomain"/>
    <property type="match status" value="1"/>
</dbReference>
<evidence type="ECO:0000313" key="18">
    <source>
        <dbReference type="Proteomes" id="UP000219947"/>
    </source>
</evidence>
<evidence type="ECO:0000256" key="10">
    <source>
        <dbReference type="ARBA" id="ARBA00049244"/>
    </source>
</evidence>
<dbReference type="InterPro" id="IPR043502">
    <property type="entry name" value="DNA/RNA_pol_sf"/>
</dbReference>
<dbReference type="InterPro" id="IPR036279">
    <property type="entry name" value="5-3_exonuclease_C_sf"/>
</dbReference>
<dbReference type="InterPro" id="IPR020045">
    <property type="entry name" value="DNA_polI_H3TH"/>
</dbReference>
<dbReference type="FunFam" id="1.10.150.20:FF:000003">
    <property type="entry name" value="DNA polymerase I"/>
    <property type="match status" value="1"/>
</dbReference>
<keyword evidence="5 13" id="KW-0227">DNA damage</keyword>
<dbReference type="Pfam" id="PF01367">
    <property type="entry name" value="5_3_exonuc"/>
    <property type="match status" value="1"/>
</dbReference>
<dbReference type="NCBIfam" id="TIGR00593">
    <property type="entry name" value="pola"/>
    <property type="match status" value="1"/>
</dbReference>
<dbReference type="EC" id="2.7.7.7" evidence="12 13"/>
<keyword evidence="9 13" id="KW-0234">DNA repair</keyword>
<feature type="region of interest" description="Disordered" evidence="14">
    <location>
        <begin position="313"/>
        <end position="333"/>
    </location>
</feature>
<dbReference type="InterPro" id="IPR012337">
    <property type="entry name" value="RNaseH-like_sf"/>
</dbReference>
<dbReference type="GO" id="GO:0006261">
    <property type="term" value="P:DNA-templated DNA replication"/>
    <property type="evidence" value="ECO:0007669"/>
    <property type="project" value="UniProtKB-UniRule"/>
</dbReference>
<dbReference type="InterPro" id="IPR002298">
    <property type="entry name" value="DNA_polymerase_A"/>
</dbReference>
<dbReference type="InterPro" id="IPR036397">
    <property type="entry name" value="RNaseH_sf"/>
</dbReference>
<dbReference type="FunFam" id="1.10.150.20:FF:000002">
    <property type="entry name" value="DNA polymerase I"/>
    <property type="match status" value="1"/>
</dbReference>
<comment type="similarity">
    <text evidence="1 13">Belongs to the DNA polymerase type-A family.</text>
</comment>
<dbReference type="PANTHER" id="PTHR10133">
    <property type="entry name" value="DNA POLYMERASE I"/>
    <property type="match status" value="1"/>
</dbReference>
<dbReference type="InterPro" id="IPR020046">
    <property type="entry name" value="5-3_exonucl_a-hlix_arch_N"/>
</dbReference>
<evidence type="ECO:0000256" key="2">
    <source>
        <dbReference type="ARBA" id="ARBA00022679"/>
    </source>
</evidence>
<protein>
    <recommendedName>
        <fullName evidence="12 13">DNA polymerase I</fullName>
        <ecNumber evidence="12 13">2.7.7.7</ecNumber>
    </recommendedName>
</protein>
<dbReference type="PANTHER" id="PTHR10133:SF27">
    <property type="entry name" value="DNA POLYMERASE NU"/>
    <property type="match status" value="1"/>
</dbReference>
<dbReference type="SMART" id="SM00482">
    <property type="entry name" value="POLAc"/>
    <property type="match status" value="1"/>
</dbReference>
<keyword evidence="6 13" id="KW-0269">Exonuclease</keyword>
<sequence length="981" mass="109251">MSNSENTLLLIDGHSLALRSFFGIYTMAEKTGNHVFVRSDGQHTEAVHAFLSTLLNIIKDHNPSHIAVAFDLPGGTFRTEEYSEYKSGRNVIPEAFDGQLDLIKKMLGALKIPALTQENYEADDIVATLTRQGSETQYKVLILSGDRDIFQLVTDDVTLLYPVTTGPSKGIQRMDPAAVEKKTKVPPRLYPDLAALTGEQADNLPGVPGVGPGFAAKWLHEYGDLEGVLANSEDIKGKKGEALRENIENVRRNRRLNQLVDTLNLDVKFDQMRFIPDLQELEAFFDEVEFRTIRKRAQDILGPVIRALGAQARTAGEEPMTDNGVPSGPTFEPIRTDEAITVTSAADFRAWCEHAAHVGYGRDASGNAIEVPERLKGAVTLFPVIDVPVAREGVKVTKTKIRAAEENPVLRGIILTSKESSLWINLTNISEDLASAFAEWVSDPQMRKIVMDLKNQRKLLREYGYKLDGAIEDPSLSSYMCGYIAATNRRLFAERIEDLAEKYLWIPQQEFSELVFPEEAPSLFEMPGEENLRYFTQVSRVIHELARILHFEMQEQGQLKIYEDIELPLLYVLADMEQAGIAVSDALLNELNDTFSSRASMAEEQAKVLIGGDVNGEPLNLASVKQLQTVLFERLGLPKTRKIKSGYSTDSESVADLLTKVSPESDGAQFLIALQAYRDNIKLKQTVEGLQKAAVTDGRVHTTFQQNAASTGRLSSTAPNLQNIPIRTDEGRRIRGAFIVAPKVLDGVEYEGLLTADYSQIEMRIMVHLAADEKLIQAYADGEDLHRYVGSEVFGVAPEEVTPQMRAKVKAMSYGLAYGLSRFGLAKQLNISSDEAGELRTNYFKRFGRVGRFLRGVVKQAHNDGYTETVYGRRRSLPDLDSPNRTRREAAERAALNAPIQGTAADIIKIAMINIHRRLQEENLKTRMLLQVHDEIILEVAVGEREAAQRILVEEMSEAIELKVPLDVQVGWGKSWEEAGH</sequence>
<dbReference type="SMART" id="SM00279">
    <property type="entry name" value="HhH2"/>
    <property type="match status" value="1"/>
</dbReference>
<dbReference type="SUPFAM" id="SSF88723">
    <property type="entry name" value="PIN domain-like"/>
    <property type="match status" value="1"/>
</dbReference>
<evidence type="ECO:0000256" key="12">
    <source>
        <dbReference type="NCBIfam" id="TIGR00593"/>
    </source>
</evidence>
<keyword evidence="6 13" id="KW-0540">Nuclease</keyword>
<dbReference type="Pfam" id="PF00476">
    <property type="entry name" value="DNA_pol_A"/>
    <property type="match status" value="1"/>
</dbReference>
<dbReference type="CDD" id="cd08637">
    <property type="entry name" value="DNA_pol_A_pol_I_C"/>
    <property type="match status" value="1"/>
</dbReference>
<dbReference type="AlphaFoldDB" id="A0A2A8D6R1"/>
<dbReference type="InterPro" id="IPR029060">
    <property type="entry name" value="PIN-like_dom_sf"/>
</dbReference>
<dbReference type="PRINTS" id="PR00868">
    <property type="entry name" value="DNAPOLI"/>
</dbReference>
<dbReference type="CDD" id="cd06140">
    <property type="entry name" value="DNA_polA_I_Bacillus_like_exo"/>
    <property type="match status" value="1"/>
</dbReference>
<evidence type="ECO:0000256" key="4">
    <source>
        <dbReference type="ARBA" id="ARBA00022705"/>
    </source>
</evidence>
<dbReference type="GO" id="GO:0006302">
    <property type="term" value="P:double-strand break repair"/>
    <property type="evidence" value="ECO:0007669"/>
    <property type="project" value="TreeGrafter"/>
</dbReference>
<dbReference type="InterPro" id="IPR008918">
    <property type="entry name" value="HhH2"/>
</dbReference>
<dbReference type="InterPro" id="IPR018320">
    <property type="entry name" value="DNA_polymerase_1"/>
</dbReference>
<dbReference type="InterPro" id="IPR001098">
    <property type="entry name" value="DNA-dir_DNA_pol_A_palm_dom"/>
</dbReference>
<evidence type="ECO:0000259" key="16">
    <source>
        <dbReference type="SMART" id="SM00482"/>
    </source>
</evidence>
<comment type="function">
    <text evidence="13">In addition to polymerase activity, this DNA polymerase exhibits 5'-3' exonuclease activity.</text>
</comment>
<evidence type="ECO:0000256" key="11">
    <source>
        <dbReference type="ARBA" id="ARBA00053603"/>
    </source>
</evidence>
<evidence type="ECO:0000256" key="8">
    <source>
        <dbReference type="ARBA" id="ARBA00023125"/>
    </source>
</evidence>
<evidence type="ECO:0000256" key="7">
    <source>
        <dbReference type="ARBA" id="ARBA00022932"/>
    </source>
</evidence>
<keyword evidence="4 13" id="KW-0235">DNA replication</keyword>
<gene>
    <name evidence="13" type="primary">polA</name>
    <name evidence="17" type="ORF">CRM92_01120</name>
</gene>
<dbReference type="SMART" id="SM00475">
    <property type="entry name" value="53EXOc"/>
    <property type="match status" value="1"/>
</dbReference>
<organism evidence="17 18">
    <name type="scientific">Rothia dentocariosa</name>
    <dbReference type="NCBI Taxonomy" id="2047"/>
    <lineage>
        <taxon>Bacteria</taxon>
        <taxon>Bacillati</taxon>
        <taxon>Actinomycetota</taxon>
        <taxon>Actinomycetes</taxon>
        <taxon>Micrococcales</taxon>
        <taxon>Micrococcaceae</taxon>
        <taxon>Rothia</taxon>
    </lineage>
</organism>
<evidence type="ECO:0000256" key="9">
    <source>
        <dbReference type="ARBA" id="ARBA00023204"/>
    </source>
</evidence>
<evidence type="ECO:0000256" key="13">
    <source>
        <dbReference type="RuleBase" id="RU004460"/>
    </source>
</evidence>
<dbReference type="InterPro" id="IPR019760">
    <property type="entry name" value="DNA-dir_DNA_pol_A_CS"/>
</dbReference>
<dbReference type="EMBL" id="PDEV01000001">
    <property type="protein sequence ID" value="PEN16672.1"/>
    <property type="molecule type" value="Genomic_DNA"/>
</dbReference>
<evidence type="ECO:0000256" key="6">
    <source>
        <dbReference type="ARBA" id="ARBA00022839"/>
    </source>
</evidence>
<dbReference type="Gene3D" id="1.20.1060.10">
    <property type="entry name" value="Taq DNA Polymerase, Chain T, domain 4"/>
    <property type="match status" value="1"/>
</dbReference>
<evidence type="ECO:0000313" key="17">
    <source>
        <dbReference type="EMBL" id="PEN16672.1"/>
    </source>
</evidence>
<feature type="domain" description="DNA-directed DNA polymerase family A palm" evidence="16">
    <location>
        <begin position="731"/>
        <end position="944"/>
    </location>
</feature>
<accession>A0A2A8D6R1</accession>
<dbReference type="CDD" id="cd09859">
    <property type="entry name" value="PIN_53EXO"/>
    <property type="match status" value="1"/>
</dbReference>
<dbReference type="Proteomes" id="UP000219947">
    <property type="component" value="Unassembled WGS sequence"/>
</dbReference>
<dbReference type="Gene3D" id="3.40.50.1010">
    <property type="entry name" value="5'-nuclease"/>
    <property type="match status" value="1"/>
</dbReference>
<evidence type="ECO:0000256" key="5">
    <source>
        <dbReference type="ARBA" id="ARBA00022763"/>
    </source>
</evidence>
<dbReference type="CDD" id="cd09898">
    <property type="entry name" value="H3TH_53EXO"/>
    <property type="match status" value="1"/>
</dbReference>
<dbReference type="InterPro" id="IPR002421">
    <property type="entry name" value="5-3_exonuclease"/>
</dbReference>
<dbReference type="GO" id="GO:0008409">
    <property type="term" value="F:5'-3' exonuclease activity"/>
    <property type="evidence" value="ECO:0007669"/>
    <property type="project" value="UniProtKB-UniRule"/>
</dbReference>
<comment type="catalytic activity">
    <reaction evidence="10 13">
        <text>DNA(n) + a 2'-deoxyribonucleoside 5'-triphosphate = DNA(n+1) + diphosphate</text>
        <dbReference type="Rhea" id="RHEA:22508"/>
        <dbReference type="Rhea" id="RHEA-COMP:17339"/>
        <dbReference type="Rhea" id="RHEA-COMP:17340"/>
        <dbReference type="ChEBI" id="CHEBI:33019"/>
        <dbReference type="ChEBI" id="CHEBI:61560"/>
        <dbReference type="ChEBI" id="CHEBI:173112"/>
        <dbReference type="EC" id="2.7.7.7"/>
    </reaction>
</comment>
<dbReference type="Gene3D" id="3.30.70.370">
    <property type="match status" value="1"/>
</dbReference>
<keyword evidence="7 13" id="KW-0239">DNA-directed DNA polymerase</keyword>
<dbReference type="SUPFAM" id="SSF53098">
    <property type="entry name" value="Ribonuclease H-like"/>
    <property type="match status" value="1"/>
</dbReference>
<keyword evidence="18" id="KW-1185">Reference proteome</keyword>
<dbReference type="Gene3D" id="3.30.420.10">
    <property type="entry name" value="Ribonuclease H-like superfamily/Ribonuclease H"/>
    <property type="match status" value="1"/>
</dbReference>
<proteinExistence type="inferred from homology"/>
<evidence type="ECO:0000256" key="14">
    <source>
        <dbReference type="SAM" id="MobiDB-lite"/>
    </source>
</evidence>